<accession>A0A368DR12</accession>
<dbReference type="Pfam" id="PF04832">
    <property type="entry name" value="SOUL"/>
    <property type="match status" value="1"/>
</dbReference>
<evidence type="ECO:0000313" key="1">
    <source>
        <dbReference type="EMBL" id="RCL73766.1"/>
    </source>
</evidence>
<dbReference type="Proteomes" id="UP000253570">
    <property type="component" value="Unassembled WGS sequence"/>
</dbReference>
<dbReference type="InterPro" id="IPR006917">
    <property type="entry name" value="SOUL_heme-bd"/>
</dbReference>
<dbReference type="InterPro" id="IPR011256">
    <property type="entry name" value="Reg_factor_effector_dom_sf"/>
</dbReference>
<comment type="caution">
    <text evidence="1">The sequence shown here is derived from an EMBL/GenBank/DDBJ whole genome shotgun (WGS) entry which is preliminary data.</text>
</comment>
<proteinExistence type="predicted"/>
<reference evidence="1 2" key="1">
    <citation type="journal article" date="2018" name="Microbiome">
        <title>Fine metagenomic profile of the Mediterranean stratified and mixed water columns revealed by assembly and recruitment.</title>
        <authorList>
            <person name="Haro-Moreno J.M."/>
            <person name="Lopez-Perez M."/>
            <person name="De La Torre J.R."/>
            <person name="Picazo A."/>
            <person name="Camacho A."/>
            <person name="Rodriguez-Valera F."/>
        </authorList>
    </citation>
    <scope>NUCLEOTIDE SEQUENCE [LARGE SCALE GENOMIC DNA]</scope>
    <source>
        <strain evidence="1">MED-G57</strain>
    </source>
</reference>
<name>A0A368DR12_9PROT</name>
<dbReference type="EMBL" id="QOQD01000005">
    <property type="protein sequence ID" value="RCL73766.1"/>
    <property type="molecule type" value="Genomic_DNA"/>
</dbReference>
<protein>
    <submittedName>
        <fullName evidence="1">Heme-binding protein</fullName>
    </submittedName>
</protein>
<dbReference type="PANTHER" id="PTHR11220:SF1">
    <property type="entry name" value="HEME-BINDING PROTEIN 2"/>
    <property type="match status" value="1"/>
</dbReference>
<dbReference type="SUPFAM" id="SSF55136">
    <property type="entry name" value="Probable bacterial effector-binding domain"/>
    <property type="match status" value="1"/>
</dbReference>
<dbReference type="PANTHER" id="PTHR11220">
    <property type="entry name" value="HEME-BINDING PROTEIN-RELATED"/>
    <property type="match status" value="1"/>
</dbReference>
<gene>
    <name evidence="1" type="ORF">DBW71_03020</name>
</gene>
<dbReference type="AlphaFoldDB" id="A0A368DR12"/>
<organism evidence="1 2">
    <name type="scientific">PS1 clade bacterium</name>
    <dbReference type="NCBI Taxonomy" id="2175152"/>
    <lineage>
        <taxon>Bacteria</taxon>
        <taxon>Pseudomonadati</taxon>
        <taxon>Pseudomonadota</taxon>
        <taxon>Alphaproteobacteria</taxon>
        <taxon>PS1 clade</taxon>
    </lineage>
</organism>
<evidence type="ECO:0000313" key="2">
    <source>
        <dbReference type="Proteomes" id="UP000253570"/>
    </source>
</evidence>
<dbReference type="Gene3D" id="3.20.80.10">
    <property type="entry name" value="Regulatory factor, effector binding domain"/>
    <property type="match status" value="1"/>
</dbReference>
<sequence length="167" mass="19340">MAYEEPNYKKVHEAEIYEIRHYNQRIVVQTSSNDGDNGFGKLFKYISGSNQGSQKISMTTPVTEIKNNGNRVMHFYLPSEFDQANTPLPSDDNVQISIMEEGYFAVIKYSGRSSDGNFYIHSDILKEELIKNKIEILGDPIKATYNSPFTPYFLRRNEVMYQVKWSK</sequence>